<dbReference type="Gene3D" id="1.10.30.50">
    <property type="match status" value="1"/>
</dbReference>
<accession>A0A9Q6PU18</accession>
<evidence type="ECO:0000256" key="3">
    <source>
        <dbReference type="ARBA" id="ARBA00038412"/>
    </source>
</evidence>
<dbReference type="AlphaFoldDB" id="A0A9Q6PU18"/>
<proteinExistence type="inferred from homology"/>
<keyword evidence="7" id="KW-1185">Reference proteome</keyword>
<keyword evidence="1" id="KW-0540">Nuclease</keyword>
<dbReference type="GO" id="GO:0004519">
    <property type="term" value="F:endonuclease activity"/>
    <property type="evidence" value="ECO:0007669"/>
    <property type="project" value="UniProtKB-KW"/>
</dbReference>
<evidence type="ECO:0000259" key="5">
    <source>
        <dbReference type="SMART" id="SM00507"/>
    </source>
</evidence>
<evidence type="ECO:0000313" key="7">
    <source>
        <dbReference type="Proteomes" id="UP000422232"/>
    </source>
</evidence>
<comment type="similarity">
    <text evidence="3">Belongs to the HNH nuclease family.</text>
</comment>
<name>A0A9Q6PU18_PISSA</name>
<dbReference type="PANTHER" id="PTHR41286:SF1">
    <property type="entry name" value="HNH NUCLEASE YAJD-RELATED"/>
    <property type="match status" value="1"/>
</dbReference>
<dbReference type="PANTHER" id="PTHR41286">
    <property type="entry name" value="HNH NUCLEASE YAJD-RELATED"/>
    <property type="match status" value="1"/>
</dbReference>
<keyword evidence="2" id="KW-0378">Hydrolase</keyword>
<dbReference type="CDD" id="cd00085">
    <property type="entry name" value="HNHc"/>
    <property type="match status" value="1"/>
</dbReference>
<dbReference type="EMBL" id="CP038911">
    <property type="protein sequence ID" value="QGO07794.1"/>
    <property type="molecule type" value="Genomic_DNA"/>
</dbReference>
<evidence type="ECO:0000256" key="4">
    <source>
        <dbReference type="ARBA" id="ARBA00040194"/>
    </source>
</evidence>
<gene>
    <name evidence="6" type="ORF">Psal009_03753</name>
</gene>
<dbReference type="RefSeq" id="WP_155047322.1">
    <property type="nucleotide sequence ID" value="NZ_CP038896.1"/>
</dbReference>
<feature type="domain" description="HNH nuclease" evidence="5">
    <location>
        <begin position="50"/>
        <end position="106"/>
    </location>
</feature>
<dbReference type="Pfam" id="PF01844">
    <property type="entry name" value="HNH"/>
    <property type="match status" value="1"/>
</dbReference>
<keyword evidence="6" id="KW-0255">Endonuclease</keyword>
<dbReference type="InterPro" id="IPR003615">
    <property type="entry name" value="HNH_nuc"/>
</dbReference>
<evidence type="ECO:0000256" key="1">
    <source>
        <dbReference type="ARBA" id="ARBA00022722"/>
    </source>
</evidence>
<sequence length="130" mass="15203">MPRRAKQICCYAGCHNTTYARYCEYHEQHGNRYHAPRKTTAQRGYGGRWQRERKIFLQDHPLCKQCLQDDKLIPATEVDHIKPHDGDHDLMWNQSNWQALCKSCHSRKTVNEDGGFGRKKSPQGGYIKCL</sequence>
<dbReference type="Proteomes" id="UP000422232">
    <property type="component" value="Plasmid unnamed3"/>
</dbReference>
<organism evidence="6 7">
    <name type="scientific">Piscirickettsia salmonis</name>
    <dbReference type="NCBI Taxonomy" id="1238"/>
    <lineage>
        <taxon>Bacteria</taxon>
        <taxon>Pseudomonadati</taxon>
        <taxon>Pseudomonadota</taxon>
        <taxon>Gammaproteobacteria</taxon>
        <taxon>Thiotrichales</taxon>
        <taxon>Piscirickettsiaceae</taxon>
        <taxon>Piscirickettsia</taxon>
    </lineage>
</organism>
<dbReference type="GO" id="GO:0008270">
    <property type="term" value="F:zinc ion binding"/>
    <property type="evidence" value="ECO:0007669"/>
    <property type="project" value="InterPro"/>
</dbReference>
<evidence type="ECO:0000313" key="6">
    <source>
        <dbReference type="EMBL" id="QGO07794.1"/>
    </source>
</evidence>
<dbReference type="SMART" id="SM00507">
    <property type="entry name" value="HNHc"/>
    <property type="match status" value="1"/>
</dbReference>
<dbReference type="GO" id="GO:0005829">
    <property type="term" value="C:cytosol"/>
    <property type="evidence" value="ECO:0007669"/>
    <property type="project" value="TreeGrafter"/>
</dbReference>
<keyword evidence="6" id="KW-0614">Plasmid</keyword>
<dbReference type="GO" id="GO:0003676">
    <property type="term" value="F:nucleic acid binding"/>
    <property type="evidence" value="ECO:0007669"/>
    <property type="project" value="InterPro"/>
</dbReference>
<dbReference type="GO" id="GO:0016787">
    <property type="term" value="F:hydrolase activity"/>
    <property type="evidence" value="ECO:0007669"/>
    <property type="project" value="UniProtKB-KW"/>
</dbReference>
<geneLocation type="plasmid" evidence="6 7">
    <name>unnamed3</name>
</geneLocation>
<dbReference type="InterPro" id="IPR002711">
    <property type="entry name" value="HNH"/>
</dbReference>
<evidence type="ECO:0000256" key="2">
    <source>
        <dbReference type="ARBA" id="ARBA00022801"/>
    </source>
</evidence>
<reference evidence="6 7" key="1">
    <citation type="submission" date="2019-04" db="EMBL/GenBank/DDBJ databases">
        <title>Complete genome sequencing of Piscirickettsia salmonis strain Psal-009.</title>
        <authorList>
            <person name="Schober I."/>
            <person name="Bunk B."/>
            <person name="Sproer C."/>
            <person name="Carril G.P."/>
            <person name="Riedel T."/>
            <person name="Flores-Herrera P.A."/>
            <person name="Nourdin-Galindo G."/>
            <person name="Marshall S.H."/>
            <person name="Overmann J."/>
        </authorList>
    </citation>
    <scope>NUCLEOTIDE SEQUENCE [LARGE SCALE GENOMIC DNA]</scope>
    <source>
        <strain evidence="6 7">Psal-009</strain>
        <plasmid evidence="6 7">unnamed3</plasmid>
    </source>
</reference>
<protein>
    <recommendedName>
        <fullName evidence="4">Putative HNH nuclease YajD</fullName>
    </recommendedName>
</protein>